<gene>
    <name evidence="4" type="ORF">D0435_04765</name>
</gene>
<feature type="domain" description="RelA/SpoT" evidence="3">
    <location>
        <begin position="66"/>
        <end position="189"/>
    </location>
</feature>
<dbReference type="InterPro" id="IPR052366">
    <property type="entry name" value="GTP_Pyrophosphokinase"/>
</dbReference>
<dbReference type="InterPro" id="IPR043519">
    <property type="entry name" value="NT_sf"/>
</dbReference>
<dbReference type="PANTHER" id="PTHR47837:SF2">
    <property type="entry name" value="GTP PYROPHOSPHOKINASE YWAC"/>
    <property type="match status" value="1"/>
</dbReference>
<reference evidence="4 5" key="1">
    <citation type="submission" date="2018-08" db="EMBL/GenBank/DDBJ databases">
        <title>Murine metabolic-syndrome-specific gut microbial biobank.</title>
        <authorList>
            <person name="Liu C."/>
        </authorList>
    </citation>
    <scope>NUCLEOTIDE SEQUENCE [LARGE SCALE GENOMIC DNA]</scope>
    <source>
        <strain evidence="4 5">28</strain>
    </source>
</reference>
<keyword evidence="4" id="KW-0418">Kinase</keyword>
<dbReference type="RefSeq" id="WP_160201242.1">
    <property type="nucleotide sequence ID" value="NZ_QXWK01000008.1"/>
</dbReference>
<evidence type="ECO:0000259" key="3">
    <source>
        <dbReference type="SMART" id="SM00954"/>
    </source>
</evidence>
<dbReference type="GO" id="GO:0015970">
    <property type="term" value="P:guanosine tetraphosphate biosynthetic process"/>
    <property type="evidence" value="ECO:0007669"/>
    <property type="project" value="UniProtKB-UniPathway"/>
</dbReference>
<comment type="caution">
    <text evidence="4">The sequence shown here is derived from an EMBL/GenBank/DDBJ whole genome shotgun (WGS) entry which is preliminary data.</text>
</comment>
<comment type="pathway">
    <text evidence="1">Purine metabolism; ppGpp biosynthesis; ppGpp from GTP: step 1/2.</text>
</comment>
<sequence>MNEENTKVLMDELLAAHDGDPKKVLQEYDILMMRYDSAIREVRTKLQILNDELSLAQQSPISSITARRKKTFSILEKLQRQGFPVSLQSIEENLNDVAGIRVICSFLDDIYNVADMLKAQDDLKVIQIKDYIKNPKPNGYRSYHMIVEVPVFFSNEKRPMRVEIQIRTVAMDFWATLEHRIKYKQDIPNQDEIIEELKQCADTISQTDERMLSIREKARV</sequence>
<accession>A0A845QJM7</accession>
<evidence type="ECO:0000256" key="1">
    <source>
        <dbReference type="ARBA" id="ARBA00004976"/>
    </source>
</evidence>
<feature type="coiled-coil region" evidence="2">
    <location>
        <begin position="32"/>
        <end position="59"/>
    </location>
</feature>
<proteinExistence type="predicted"/>
<dbReference type="SUPFAM" id="SSF81301">
    <property type="entry name" value="Nucleotidyltransferase"/>
    <property type="match status" value="1"/>
</dbReference>
<dbReference type="Proteomes" id="UP000446866">
    <property type="component" value="Unassembled WGS sequence"/>
</dbReference>
<evidence type="ECO:0000256" key="2">
    <source>
        <dbReference type="SAM" id="Coils"/>
    </source>
</evidence>
<keyword evidence="4" id="KW-0808">Transferase</keyword>
<dbReference type="CDD" id="cd05399">
    <property type="entry name" value="NT_Rel-Spo_like"/>
    <property type="match status" value="1"/>
</dbReference>
<name>A0A845QJM7_9FIRM</name>
<dbReference type="InterPro" id="IPR007685">
    <property type="entry name" value="RelA_SpoT"/>
</dbReference>
<dbReference type="EMBL" id="QXWK01000008">
    <property type="protein sequence ID" value="NBH60963.1"/>
    <property type="molecule type" value="Genomic_DNA"/>
</dbReference>
<keyword evidence="2" id="KW-0175">Coiled coil</keyword>
<dbReference type="SMART" id="SM00954">
    <property type="entry name" value="RelA_SpoT"/>
    <property type="match status" value="1"/>
</dbReference>
<dbReference type="Gene3D" id="3.30.460.10">
    <property type="entry name" value="Beta Polymerase, domain 2"/>
    <property type="match status" value="1"/>
</dbReference>
<evidence type="ECO:0000313" key="5">
    <source>
        <dbReference type="Proteomes" id="UP000446866"/>
    </source>
</evidence>
<dbReference type="Pfam" id="PF04607">
    <property type="entry name" value="RelA_SpoT"/>
    <property type="match status" value="1"/>
</dbReference>
<dbReference type="PANTHER" id="PTHR47837">
    <property type="entry name" value="GTP PYROPHOSPHOKINASE YJBM"/>
    <property type="match status" value="1"/>
</dbReference>
<protein>
    <submittedName>
        <fullName evidence="4">GTP pyrophosphokinase family protein</fullName>
    </submittedName>
</protein>
<keyword evidence="5" id="KW-1185">Reference proteome</keyword>
<organism evidence="4 5">
    <name type="scientific">Anaerotruncus colihominis</name>
    <dbReference type="NCBI Taxonomy" id="169435"/>
    <lineage>
        <taxon>Bacteria</taxon>
        <taxon>Bacillati</taxon>
        <taxon>Bacillota</taxon>
        <taxon>Clostridia</taxon>
        <taxon>Eubacteriales</taxon>
        <taxon>Oscillospiraceae</taxon>
        <taxon>Anaerotruncus</taxon>
    </lineage>
</organism>
<dbReference type="GO" id="GO:0016301">
    <property type="term" value="F:kinase activity"/>
    <property type="evidence" value="ECO:0007669"/>
    <property type="project" value="UniProtKB-KW"/>
</dbReference>
<evidence type="ECO:0000313" key="4">
    <source>
        <dbReference type="EMBL" id="NBH60963.1"/>
    </source>
</evidence>
<dbReference type="AlphaFoldDB" id="A0A845QJM7"/>
<dbReference type="UniPathway" id="UPA00908">
    <property type="reaction ID" value="UER00884"/>
</dbReference>
<dbReference type="Gene3D" id="1.10.287.860">
    <property type="entry name" value="Nucleotidyltransferase"/>
    <property type="match status" value="1"/>
</dbReference>